<dbReference type="SUPFAM" id="SSF51658">
    <property type="entry name" value="Xylose isomerase-like"/>
    <property type="match status" value="1"/>
</dbReference>
<dbReference type="Pfam" id="PF01261">
    <property type="entry name" value="AP_endonuc_2"/>
    <property type="match status" value="1"/>
</dbReference>
<dbReference type="Gene3D" id="3.20.20.150">
    <property type="entry name" value="Divalent-metal-dependent TIM barrel enzymes"/>
    <property type="match status" value="1"/>
</dbReference>
<dbReference type="GO" id="GO:0016853">
    <property type="term" value="F:isomerase activity"/>
    <property type="evidence" value="ECO:0007669"/>
    <property type="project" value="UniProtKB-KW"/>
</dbReference>
<dbReference type="InterPro" id="IPR013022">
    <property type="entry name" value="Xyl_isomerase-like_TIM-brl"/>
</dbReference>
<dbReference type="EMBL" id="JAZDUF010000003">
    <property type="protein sequence ID" value="MEE3850934.1"/>
    <property type="molecule type" value="Genomic_DNA"/>
</dbReference>
<evidence type="ECO:0000259" key="1">
    <source>
        <dbReference type="Pfam" id="PF01261"/>
    </source>
</evidence>
<organism evidence="2 3">
    <name type="scientific">Gordonia sesuvii</name>
    <dbReference type="NCBI Taxonomy" id="3116777"/>
    <lineage>
        <taxon>Bacteria</taxon>
        <taxon>Bacillati</taxon>
        <taxon>Actinomycetota</taxon>
        <taxon>Actinomycetes</taxon>
        <taxon>Mycobacteriales</taxon>
        <taxon>Gordoniaceae</taxon>
        <taxon>Gordonia</taxon>
    </lineage>
</organism>
<feature type="domain" description="Xylose isomerase-like TIM barrel" evidence="1">
    <location>
        <begin position="37"/>
        <end position="280"/>
    </location>
</feature>
<gene>
    <name evidence="2" type="ORF">VZC37_11365</name>
</gene>
<dbReference type="RefSeq" id="WP_330432613.1">
    <property type="nucleotide sequence ID" value="NZ_JAZDUF010000003.1"/>
</dbReference>
<comment type="caution">
    <text evidence="2">The sequence shown here is derived from an EMBL/GenBank/DDBJ whole genome shotgun (WGS) entry which is preliminary data.</text>
</comment>
<keyword evidence="2" id="KW-0413">Isomerase</keyword>
<dbReference type="InterPro" id="IPR036237">
    <property type="entry name" value="Xyl_isomerase-like_sf"/>
</dbReference>
<dbReference type="PANTHER" id="PTHR12110:SF48">
    <property type="entry name" value="BLL3656 PROTEIN"/>
    <property type="match status" value="1"/>
</dbReference>
<dbReference type="Proteomes" id="UP001347146">
    <property type="component" value="Unassembled WGS sequence"/>
</dbReference>
<accession>A0ABU7MCV0</accession>
<dbReference type="PANTHER" id="PTHR12110">
    <property type="entry name" value="HYDROXYPYRUVATE ISOMERASE"/>
    <property type="match status" value="1"/>
</dbReference>
<sequence>MKTTINKDILATCWTWAGDAAPARGDETSPVEIGRRIEAVAEAGWQGVGLVHADLTTIGAGIGLPKLKEILDANDITIVELEFITNWWADGEVKRESDRVRDELFEAAAILGARTVKTGAELQSFGATTGSVSLDVFAEKFDVLADVAGSHGVRVALEPMPMSNITTIDAGSDFIRTVGNRHGGLVVDTWHVARGGTDFGRLPEILPMEHVFVVELDDAPAEPVGTLWDDTCDRRQNPGEGQLDTVRFVEEMVRAGWKGHWGVEIIAEAQRRLPVEQAVQRTAAATRDVLSAAEKNLA</sequence>
<evidence type="ECO:0000313" key="2">
    <source>
        <dbReference type="EMBL" id="MEE3850934.1"/>
    </source>
</evidence>
<dbReference type="InterPro" id="IPR050312">
    <property type="entry name" value="IolE/XylAMocC-like"/>
</dbReference>
<name>A0ABU7MCV0_9ACTN</name>
<proteinExistence type="predicted"/>
<keyword evidence="3" id="KW-1185">Reference proteome</keyword>
<reference evidence="2 3" key="1">
    <citation type="submission" date="2024-01" db="EMBL/GenBank/DDBJ databases">
        <title>Draft genome sequence of Gordonia sp. LSe1-13.</title>
        <authorList>
            <person name="Suphannarot A."/>
            <person name="Mingma R."/>
        </authorList>
    </citation>
    <scope>NUCLEOTIDE SEQUENCE [LARGE SCALE GENOMIC DNA]</scope>
    <source>
        <strain evidence="2 3">LSe1-13</strain>
    </source>
</reference>
<evidence type="ECO:0000313" key="3">
    <source>
        <dbReference type="Proteomes" id="UP001347146"/>
    </source>
</evidence>
<protein>
    <submittedName>
        <fullName evidence="2">Sugar phosphate isomerase/epimerase family protein</fullName>
    </submittedName>
</protein>